<evidence type="ECO:0000256" key="1">
    <source>
        <dbReference type="SAM" id="Phobius"/>
    </source>
</evidence>
<evidence type="ECO:0000259" key="2">
    <source>
        <dbReference type="Pfam" id="PF13910"/>
    </source>
</evidence>
<organism evidence="3 4">
    <name type="scientific">Periplaneta americana</name>
    <name type="common">American cockroach</name>
    <name type="synonym">Blatta americana</name>
    <dbReference type="NCBI Taxonomy" id="6978"/>
    <lineage>
        <taxon>Eukaryota</taxon>
        <taxon>Metazoa</taxon>
        <taxon>Ecdysozoa</taxon>
        <taxon>Arthropoda</taxon>
        <taxon>Hexapoda</taxon>
        <taxon>Insecta</taxon>
        <taxon>Pterygota</taxon>
        <taxon>Neoptera</taxon>
        <taxon>Polyneoptera</taxon>
        <taxon>Dictyoptera</taxon>
        <taxon>Blattodea</taxon>
        <taxon>Blattoidea</taxon>
        <taxon>Blattidae</taxon>
        <taxon>Blattinae</taxon>
        <taxon>Periplaneta</taxon>
    </lineage>
</organism>
<dbReference type="EMBL" id="JAJSOF020000025">
    <property type="protein sequence ID" value="KAJ4434776.1"/>
    <property type="molecule type" value="Genomic_DNA"/>
</dbReference>
<feature type="domain" description="DUF4209" evidence="2">
    <location>
        <begin position="147"/>
        <end position="225"/>
    </location>
</feature>
<feature type="non-terminal residue" evidence="3">
    <location>
        <position position="1"/>
    </location>
</feature>
<accession>A0ABQ8SLV6</accession>
<keyword evidence="4" id="KW-1185">Reference proteome</keyword>
<reference evidence="3 4" key="1">
    <citation type="journal article" date="2022" name="Allergy">
        <title>Genome assembly and annotation of Periplaneta americana reveal a comprehensive cockroach allergen profile.</title>
        <authorList>
            <person name="Wang L."/>
            <person name="Xiong Q."/>
            <person name="Saelim N."/>
            <person name="Wang L."/>
            <person name="Nong W."/>
            <person name="Wan A.T."/>
            <person name="Shi M."/>
            <person name="Liu X."/>
            <person name="Cao Q."/>
            <person name="Hui J.H.L."/>
            <person name="Sookrung N."/>
            <person name="Leung T.F."/>
            <person name="Tungtrongchitr A."/>
            <person name="Tsui S.K.W."/>
        </authorList>
    </citation>
    <scope>NUCLEOTIDE SEQUENCE [LARGE SCALE GENOMIC DNA]</scope>
    <source>
        <strain evidence="3">PWHHKU_190912</strain>
    </source>
</reference>
<dbReference type="PANTHER" id="PTHR31701">
    <property type="entry name" value="ENDOPLASMIC RETICULUM MEMBRANE-ASSOCIATED RNA DEGRADATION PROTEIN"/>
    <property type="match status" value="1"/>
</dbReference>
<protein>
    <recommendedName>
        <fullName evidence="2">DUF4209 domain-containing protein</fullName>
    </recommendedName>
</protein>
<gene>
    <name evidence="3" type="ORF">ANN_23347</name>
</gene>
<dbReference type="Proteomes" id="UP001148838">
    <property type="component" value="Unassembled WGS sequence"/>
</dbReference>
<sequence length="670" mass="77597">ENYIEIMAEHKGASDCHTFLSSYVRHLLVEIGTKNNLETNTQNIYITSNNTLNWKEIKNLLGNIPDSFNIHNQPTKWFSEVIHNLWPVFAEANRHIRNSDFNQMAQMWDLSKWTRKENEIQQYYEKFINSSQTRTVEVILFLNSVLERSLGNVFLLKGQNVPFLLRDLLSTEELGLILGLVPTVFLQVLVGTPKALNLRNVTWHGFPRPDEVKDEFGAVFFFVIASIGEILEIKLFTLDSLPYRAQVSTLFYHSKMLEGCFPDMMDYDKEAIVMLLDSPHISHSHLMYWEVLLEHYFESRYGQCLLLLLPQMEQMLRSVFCWINGCPHRVLTAESTSFYTTLDEILAEKLDDGEINKLRIALGDSIMEILQDIFVHPKGPRIRDKVSHGECDLYDIPKIITNHIICAALGIVLKVKEAKKNVETISNVSDTSISTNDAEIRNSMQYSCCNEKVVQIENVIKYSSKKYCSKFHHSSLLKTSIVEVIEKLMEWETYPRPKGVGELTCKTWQEVVEEDSVQVLHVKQNLWNSLPRTLIENDNSDTQNLSAITDFLMEYKVLTLYRSKIETDILNILKQISDNTQLICSHVEEGLTEKYRLLSSHKLRSRQRDTYSRMLNSVPYIHIAVQNVVLILIIYLFQVNNVCTASSKETSLILRYEIIQSYFFMLRGVF</sequence>
<comment type="caution">
    <text evidence="3">The sequence shown here is derived from an EMBL/GenBank/DDBJ whole genome shotgun (WGS) entry which is preliminary data.</text>
</comment>
<proteinExistence type="predicted"/>
<evidence type="ECO:0000313" key="4">
    <source>
        <dbReference type="Proteomes" id="UP001148838"/>
    </source>
</evidence>
<keyword evidence="1" id="KW-1133">Transmembrane helix</keyword>
<keyword evidence="1" id="KW-0472">Membrane</keyword>
<evidence type="ECO:0000313" key="3">
    <source>
        <dbReference type="EMBL" id="KAJ4434776.1"/>
    </source>
</evidence>
<dbReference type="PANTHER" id="PTHR31701:SF2">
    <property type="entry name" value="ENDOPLASMIC RETICULUM MEMBRANE-ASSOCIATED RNA DEGRADATION PROTEIN"/>
    <property type="match status" value="1"/>
</dbReference>
<feature type="transmembrane region" description="Helical" evidence="1">
    <location>
        <begin position="614"/>
        <end position="637"/>
    </location>
</feature>
<name>A0ABQ8SLV6_PERAM</name>
<dbReference type="InterPro" id="IPR039635">
    <property type="entry name" value="ERMARD"/>
</dbReference>
<keyword evidence="1" id="KW-0812">Transmembrane</keyword>
<dbReference type="Pfam" id="PF13910">
    <property type="entry name" value="DUF4209"/>
    <property type="match status" value="1"/>
</dbReference>
<dbReference type="InterPro" id="IPR025209">
    <property type="entry name" value="DUF4209"/>
</dbReference>